<dbReference type="Pfam" id="PF01344">
    <property type="entry name" value="Kelch_1"/>
    <property type="match status" value="1"/>
</dbReference>
<gene>
    <name evidence="3" type="ORF">TELCIR_16727</name>
</gene>
<proteinExistence type="predicted"/>
<dbReference type="OrthoDB" id="7600570at2759"/>
<dbReference type="InterPro" id="IPR015915">
    <property type="entry name" value="Kelch-typ_b-propeller"/>
</dbReference>
<feature type="chain" id="PRO_5013775815" evidence="2">
    <location>
        <begin position="23"/>
        <end position="43"/>
    </location>
</feature>
<dbReference type="EMBL" id="KZ353092">
    <property type="protein sequence ID" value="PIO61739.1"/>
    <property type="molecule type" value="Genomic_DNA"/>
</dbReference>
<dbReference type="Proteomes" id="UP000230423">
    <property type="component" value="Unassembled WGS sequence"/>
</dbReference>
<evidence type="ECO:0000256" key="1">
    <source>
        <dbReference type="ARBA" id="ARBA00022441"/>
    </source>
</evidence>
<reference evidence="3 4" key="1">
    <citation type="submission" date="2015-09" db="EMBL/GenBank/DDBJ databases">
        <title>Draft genome of the parasitic nematode Teladorsagia circumcincta isolate WARC Sus (inbred).</title>
        <authorList>
            <person name="Mitreva M."/>
        </authorList>
    </citation>
    <scope>NUCLEOTIDE SEQUENCE [LARGE SCALE GENOMIC DNA]</scope>
    <source>
        <strain evidence="3 4">S</strain>
    </source>
</reference>
<organism evidence="3 4">
    <name type="scientific">Teladorsagia circumcincta</name>
    <name type="common">Brown stomach worm</name>
    <name type="synonym">Ostertagia circumcincta</name>
    <dbReference type="NCBI Taxonomy" id="45464"/>
    <lineage>
        <taxon>Eukaryota</taxon>
        <taxon>Metazoa</taxon>
        <taxon>Ecdysozoa</taxon>
        <taxon>Nematoda</taxon>
        <taxon>Chromadorea</taxon>
        <taxon>Rhabditida</taxon>
        <taxon>Rhabditina</taxon>
        <taxon>Rhabditomorpha</taxon>
        <taxon>Strongyloidea</taxon>
        <taxon>Trichostrongylidae</taxon>
        <taxon>Teladorsagia</taxon>
    </lineage>
</organism>
<keyword evidence="4" id="KW-1185">Reference proteome</keyword>
<dbReference type="Gene3D" id="2.120.10.80">
    <property type="entry name" value="Kelch-type beta propeller"/>
    <property type="match status" value="1"/>
</dbReference>
<keyword evidence="2" id="KW-0732">Signal</keyword>
<protein>
    <submittedName>
        <fullName evidence="3">Kelch repeat protein</fullName>
    </submittedName>
</protein>
<keyword evidence="1" id="KW-0880">Kelch repeat</keyword>
<evidence type="ECO:0000313" key="4">
    <source>
        <dbReference type="Proteomes" id="UP000230423"/>
    </source>
</evidence>
<evidence type="ECO:0000256" key="2">
    <source>
        <dbReference type="SAM" id="SignalP"/>
    </source>
</evidence>
<dbReference type="AlphaFoldDB" id="A0A2G9TUN4"/>
<feature type="signal peptide" evidence="2">
    <location>
        <begin position="1"/>
        <end position="22"/>
    </location>
</feature>
<accession>A0A2G9TUN4</accession>
<dbReference type="SUPFAM" id="SSF117281">
    <property type="entry name" value="Kelch motif"/>
    <property type="match status" value="1"/>
</dbReference>
<dbReference type="InterPro" id="IPR006652">
    <property type="entry name" value="Kelch_1"/>
</dbReference>
<name>A0A2G9TUN4_TELCI</name>
<evidence type="ECO:0000313" key="3">
    <source>
        <dbReference type="EMBL" id="PIO61739.1"/>
    </source>
</evidence>
<sequence>MSTPRCAPGVAVLGSLIYVVGGYDGQNDLTSSERYWCLFIDKE</sequence>